<feature type="domain" description="Ketoreductase" evidence="11">
    <location>
        <begin position="9"/>
        <end position="202"/>
    </location>
</feature>
<evidence type="ECO:0000256" key="6">
    <source>
        <dbReference type="ARBA" id="ARBA00023098"/>
    </source>
</evidence>
<dbReference type="PANTHER" id="PTHR45024:SF2">
    <property type="entry name" value="SCP2 DOMAIN-CONTAINING PROTEIN"/>
    <property type="match status" value="1"/>
</dbReference>
<dbReference type="SUPFAM" id="SSF51735">
    <property type="entry name" value="NAD(P)-binding Rossmann-fold domains"/>
    <property type="match status" value="1"/>
</dbReference>
<evidence type="ECO:0000256" key="4">
    <source>
        <dbReference type="ARBA" id="ARBA00022832"/>
    </source>
</evidence>
<dbReference type="GO" id="GO:0005777">
    <property type="term" value="C:peroxisome"/>
    <property type="evidence" value="ECO:0007669"/>
    <property type="project" value="UniProtKB-SubCell"/>
</dbReference>
<dbReference type="FunFam" id="3.10.129.10:FF:000013">
    <property type="entry name" value="Peroxisomal multifunctional enzyme type 2"/>
    <property type="match status" value="1"/>
</dbReference>
<dbReference type="InterPro" id="IPR002347">
    <property type="entry name" value="SDR_fam"/>
</dbReference>
<dbReference type="InterPro" id="IPR036527">
    <property type="entry name" value="SCP2_sterol-bd_dom_sf"/>
</dbReference>
<dbReference type="Gene3D" id="3.40.50.720">
    <property type="entry name" value="NAD(P)-binding Rossmann-like Domain"/>
    <property type="match status" value="1"/>
</dbReference>
<proteinExistence type="inferred from homology"/>
<keyword evidence="8" id="KW-0413">Isomerase</keyword>
<dbReference type="CDD" id="cd03448">
    <property type="entry name" value="HDE_HSD"/>
    <property type="match status" value="1"/>
</dbReference>
<keyword evidence="4" id="KW-0276">Fatty acid metabolism</keyword>
<dbReference type="Pfam" id="PF02036">
    <property type="entry name" value="SCP2"/>
    <property type="match status" value="1"/>
</dbReference>
<dbReference type="InterPro" id="IPR002539">
    <property type="entry name" value="MaoC-like_dom"/>
</dbReference>
<dbReference type="Gene3D" id="3.10.129.10">
    <property type="entry name" value="Hotdog Thioesterase"/>
    <property type="match status" value="1"/>
</dbReference>
<dbReference type="PANTHER" id="PTHR45024">
    <property type="entry name" value="DEHYDROGENASES, SHORT CHAIN"/>
    <property type="match status" value="1"/>
</dbReference>
<dbReference type="GO" id="GO:0016491">
    <property type="term" value="F:oxidoreductase activity"/>
    <property type="evidence" value="ECO:0007669"/>
    <property type="project" value="UniProtKB-KW"/>
</dbReference>
<evidence type="ECO:0000256" key="2">
    <source>
        <dbReference type="ARBA" id="ARBA00005005"/>
    </source>
</evidence>
<keyword evidence="9" id="KW-0456">Lyase</keyword>
<evidence type="ECO:0000259" key="11">
    <source>
        <dbReference type="SMART" id="SM00822"/>
    </source>
</evidence>
<dbReference type="FunFam" id="3.40.50.720:FF:000185">
    <property type="entry name" value="peroxisomal multifunctional enzyme type 2"/>
    <property type="match status" value="1"/>
</dbReference>
<gene>
    <name evidence="12" type="ORF">g.33289</name>
</gene>
<dbReference type="SUPFAM" id="SSF55718">
    <property type="entry name" value="SCP-like"/>
    <property type="match status" value="1"/>
</dbReference>
<dbReference type="SMART" id="SM00822">
    <property type="entry name" value="PKS_KR"/>
    <property type="match status" value="1"/>
</dbReference>
<name>A0A1B6KF36_9HEMI</name>
<dbReference type="SUPFAM" id="SSF54637">
    <property type="entry name" value="Thioesterase/thiol ester dehydrase-isomerase"/>
    <property type="match status" value="2"/>
</dbReference>
<dbReference type="InterPro" id="IPR054357">
    <property type="entry name" value="MFE-2_N"/>
</dbReference>
<dbReference type="Gene3D" id="1.10.287.4290">
    <property type="match status" value="1"/>
</dbReference>
<dbReference type="CDD" id="cd05353">
    <property type="entry name" value="hydroxyacyl-CoA-like_DH_SDR_c-like"/>
    <property type="match status" value="1"/>
</dbReference>
<dbReference type="GO" id="GO:0018812">
    <property type="term" value="F:3-hydroxyacyl-CoA dehydratase activity"/>
    <property type="evidence" value="ECO:0007669"/>
    <property type="project" value="UniProtKB-ARBA"/>
</dbReference>
<comment type="subcellular location">
    <subcellularLocation>
        <location evidence="1">Peroxisome</location>
    </subcellularLocation>
</comment>
<evidence type="ECO:0000256" key="9">
    <source>
        <dbReference type="ARBA" id="ARBA00023239"/>
    </source>
</evidence>
<evidence type="ECO:0000313" key="12">
    <source>
        <dbReference type="EMBL" id="JAT10039.1"/>
    </source>
</evidence>
<dbReference type="InterPro" id="IPR051687">
    <property type="entry name" value="Peroxisomal_Beta-Oxidation"/>
</dbReference>
<dbReference type="GO" id="GO:0006635">
    <property type="term" value="P:fatty acid beta-oxidation"/>
    <property type="evidence" value="ECO:0007669"/>
    <property type="project" value="UniProtKB-UniPathway"/>
</dbReference>
<dbReference type="UniPathway" id="UPA00659"/>
<comment type="pathway">
    <text evidence="2">Lipid metabolism; fatty acid beta-oxidation.</text>
</comment>
<organism evidence="12">
    <name type="scientific">Graphocephala atropunctata</name>
    <dbReference type="NCBI Taxonomy" id="36148"/>
    <lineage>
        <taxon>Eukaryota</taxon>
        <taxon>Metazoa</taxon>
        <taxon>Ecdysozoa</taxon>
        <taxon>Arthropoda</taxon>
        <taxon>Hexapoda</taxon>
        <taxon>Insecta</taxon>
        <taxon>Pterygota</taxon>
        <taxon>Neoptera</taxon>
        <taxon>Paraneoptera</taxon>
        <taxon>Hemiptera</taxon>
        <taxon>Auchenorrhyncha</taxon>
        <taxon>Membracoidea</taxon>
        <taxon>Cicadellidae</taxon>
        <taxon>Cicadellinae</taxon>
        <taxon>Cicadellini</taxon>
        <taxon>Graphocephala</taxon>
    </lineage>
</organism>
<evidence type="ECO:0000256" key="3">
    <source>
        <dbReference type="ARBA" id="ARBA00006484"/>
    </source>
</evidence>
<comment type="similarity">
    <text evidence="3">Belongs to the short-chain dehydrogenases/reductases (SDR) family.</text>
</comment>
<accession>A0A1B6KF36</accession>
<evidence type="ECO:0000256" key="7">
    <source>
        <dbReference type="ARBA" id="ARBA00023140"/>
    </source>
</evidence>
<dbReference type="InterPro" id="IPR036291">
    <property type="entry name" value="NAD(P)-bd_dom_sf"/>
</dbReference>
<evidence type="ECO:0000256" key="8">
    <source>
        <dbReference type="ARBA" id="ARBA00023235"/>
    </source>
</evidence>
<dbReference type="Pfam" id="PF22622">
    <property type="entry name" value="MFE-2_hydrat-2_N"/>
    <property type="match status" value="1"/>
</dbReference>
<keyword evidence="7" id="KW-0576">Peroxisome</keyword>
<dbReference type="InterPro" id="IPR020904">
    <property type="entry name" value="Sc_DH/Rdtase_CS"/>
</dbReference>
<dbReference type="Gene3D" id="3.30.1050.10">
    <property type="entry name" value="SCP2 sterol-binding domain"/>
    <property type="match status" value="1"/>
</dbReference>
<dbReference type="InterPro" id="IPR029069">
    <property type="entry name" value="HotDog_dom_sf"/>
</dbReference>
<sequence length="721" mass="77805">MAELRFDGRVVVVTGAGAGLGRAYALLFASRGAAVVVNDLGGGRHGDGKSSNAADSVVQEIKSKGGKAVADYNSVTEGEKIIETALANFGRVDVLVNNAGILRDKSFARISDTDWNLIHDVHLKGSFKTTQAAWPHFQKQNYGRVIMTSSNSGLYGNFGQANYSAAKMGLVGLTNTLAIEGRKKNIHCNVIVPTAASRLTEDILPPDFYAELRPELIAPVVVWLCHESCGDSGAIIESAAGWAAKCELVRGEGSPLRLRLSDAVSPEAVQNNWGRVTDMSKAVALSSIQEATGGLMGTLEQMRENEKSLSPAKVVEESTYEVTSKDCILYALGVGTDVRESSNLKFLYENHEEFSALPSYACIPSQIAVMSSDVASDIIPGRSLDLSRVLHGEQYVELYKPMPTSGTLTSRVSVADVLDKGKGAVILYDVDTFDESGDKVAYTQLAGFVVGAGGFGGKRDSPKAVSTVDHPRRNPDFSVKQTVDHNQAALYRLSGDFNPLHIDPSFAQISGFQQPILHGLCSLGFSLRLVLMVYGQNNPAFCKAFKARFVKPVLPGQTLKVDMWREGNRVHFDTSVVESGNVVISGAYMDLTQVCKVVTPHPVATIGLMSEQVFATMKERIDADVQKAKAVNGVFLWNITKNGKVEGVWTLDLKKGTIYQGEPEKGTTADTTLTIDDNDMMDMALGKLDPTSAFMKGKLKIKGKMMLTLKLKSLISTEAKL</sequence>
<dbReference type="EMBL" id="GEBQ01029938">
    <property type="protein sequence ID" value="JAT10039.1"/>
    <property type="molecule type" value="Transcribed_RNA"/>
</dbReference>
<dbReference type="PRINTS" id="PR00081">
    <property type="entry name" value="GDHRDH"/>
</dbReference>
<dbReference type="Pfam" id="PF01575">
    <property type="entry name" value="MaoC_dehydratas"/>
    <property type="match status" value="1"/>
</dbReference>
<protein>
    <recommendedName>
        <fullName evidence="10">Peroxisomal multifunctional enzyme type 2</fullName>
    </recommendedName>
</protein>
<dbReference type="InterPro" id="IPR057326">
    <property type="entry name" value="KR_dom"/>
</dbReference>
<dbReference type="AlphaFoldDB" id="A0A1B6KF36"/>
<dbReference type="Pfam" id="PF00106">
    <property type="entry name" value="adh_short"/>
    <property type="match status" value="1"/>
</dbReference>
<dbReference type="GO" id="GO:0016853">
    <property type="term" value="F:isomerase activity"/>
    <property type="evidence" value="ECO:0007669"/>
    <property type="project" value="UniProtKB-KW"/>
</dbReference>
<dbReference type="PRINTS" id="PR00080">
    <property type="entry name" value="SDRFAMILY"/>
</dbReference>
<reference evidence="12" key="1">
    <citation type="submission" date="2015-11" db="EMBL/GenBank/DDBJ databases">
        <title>De novo transcriptome assembly of four potential Pierce s Disease insect vectors from Arizona vineyards.</title>
        <authorList>
            <person name="Tassone E.E."/>
        </authorList>
    </citation>
    <scope>NUCLEOTIDE SEQUENCE</scope>
</reference>
<dbReference type="InterPro" id="IPR003033">
    <property type="entry name" value="SCP2_sterol-bd_dom"/>
</dbReference>
<evidence type="ECO:0000256" key="10">
    <source>
        <dbReference type="ARBA" id="ARBA00073497"/>
    </source>
</evidence>
<evidence type="ECO:0000256" key="5">
    <source>
        <dbReference type="ARBA" id="ARBA00023002"/>
    </source>
</evidence>
<evidence type="ECO:0000256" key="1">
    <source>
        <dbReference type="ARBA" id="ARBA00004275"/>
    </source>
</evidence>
<dbReference type="PROSITE" id="PS00061">
    <property type="entry name" value="ADH_SHORT"/>
    <property type="match status" value="1"/>
</dbReference>
<keyword evidence="5" id="KW-0560">Oxidoreductase</keyword>
<keyword evidence="6" id="KW-0443">Lipid metabolism</keyword>